<dbReference type="SUPFAM" id="SSF56672">
    <property type="entry name" value="DNA/RNA polymerases"/>
    <property type="match status" value="1"/>
</dbReference>
<dbReference type="EMBL" id="BKCJ010000190">
    <property type="protein sequence ID" value="GEU30806.1"/>
    <property type="molecule type" value="Genomic_DNA"/>
</dbReference>
<keyword evidence="1" id="KW-1133">Transmembrane helix</keyword>
<evidence type="ECO:0000256" key="1">
    <source>
        <dbReference type="SAM" id="Phobius"/>
    </source>
</evidence>
<dbReference type="CDD" id="cd01650">
    <property type="entry name" value="RT_nLTR_like"/>
    <property type="match status" value="1"/>
</dbReference>
<organism evidence="3">
    <name type="scientific">Tanacetum cinerariifolium</name>
    <name type="common">Dalmatian daisy</name>
    <name type="synonym">Chrysanthemum cinerariifolium</name>
    <dbReference type="NCBI Taxonomy" id="118510"/>
    <lineage>
        <taxon>Eukaryota</taxon>
        <taxon>Viridiplantae</taxon>
        <taxon>Streptophyta</taxon>
        <taxon>Embryophyta</taxon>
        <taxon>Tracheophyta</taxon>
        <taxon>Spermatophyta</taxon>
        <taxon>Magnoliopsida</taxon>
        <taxon>eudicotyledons</taxon>
        <taxon>Gunneridae</taxon>
        <taxon>Pentapetalae</taxon>
        <taxon>asterids</taxon>
        <taxon>campanulids</taxon>
        <taxon>Asterales</taxon>
        <taxon>Asteraceae</taxon>
        <taxon>Asteroideae</taxon>
        <taxon>Anthemideae</taxon>
        <taxon>Anthemidinae</taxon>
        <taxon>Tanacetum</taxon>
    </lineage>
</organism>
<keyword evidence="1" id="KW-0812">Transmembrane</keyword>
<comment type="caution">
    <text evidence="3">The sequence shown here is derived from an EMBL/GenBank/DDBJ whole genome shotgun (WGS) entry which is preliminary data.</text>
</comment>
<evidence type="ECO:0000313" key="3">
    <source>
        <dbReference type="EMBL" id="GEU30806.1"/>
    </source>
</evidence>
<dbReference type="InterPro" id="IPR043502">
    <property type="entry name" value="DNA/RNA_pol_sf"/>
</dbReference>
<gene>
    <name evidence="3" type="ORF">Tci_002784</name>
</gene>
<dbReference type="Pfam" id="PF00078">
    <property type="entry name" value="RVT_1"/>
    <property type="match status" value="1"/>
</dbReference>
<reference evidence="3" key="1">
    <citation type="journal article" date="2019" name="Sci. Rep.">
        <title>Draft genome of Tanacetum cinerariifolium, the natural source of mosquito coil.</title>
        <authorList>
            <person name="Yamashiro T."/>
            <person name="Shiraishi A."/>
            <person name="Satake H."/>
            <person name="Nakayama K."/>
        </authorList>
    </citation>
    <scope>NUCLEOTIDE SEQUENCE</scope>
</reference>
<keyword evidence="1" id="KW-0472">Membrane</keyword>
<dbReference type="PANTHER" id="PTHR33116:SF76">
    <property type="entry name" value="DUF4283 DOMAIN-CONTAINING PROTEIN"/>
    <property type="match status" value="1"/>
</dbReference>
<accession>A0A6L2J1Z2</accession>
<feature type="transmembrane region" description="Helical" evidence="1">
    <location>
        <begin position="951"/>
        <end position="982"/>
    </location>
</feature>
<name>A0A6L2J1Z2_TANCI</name>
<protein>
    <recommendedName>
        <fullName evidence="2">Reverse transcriptase domain-containing protein</fullName>
    </recommendedName>
</protein>
<dbReference type="InterPro" id="IPR000477">
    <property type="entry name" value="RT_dom"/>
</dbReference>
<feature type="domain" description="Reverse transcriptase" evidence="2">
    <location>
        <begin position="540"/>
        <end position="790"/>
    </location>
</feature>
<proteinExistence type="predicted"/>
<evidence type="ECO:0000259" key="2">
    <source>
        <dbReference type="PROSITE" id="PS50878"/>
    </source>
</evidence>
<sequence length="1067" mass="123067">MDNISMPLKSCLKASMIRNIKGNTIGKDGKPLCALRKPVRVRSHKENPNLVGDAIHVRVPLVHEENPNLMGDMILKDKMVQSDGAASKDGETGSDHQHGMKPMGTNLFASVLQAKPSKRVVKIMEFRNEESVKGAAVAIPFEAVEEVSSRFTNTLYGYFIGKRLAFRLVENYVKNTWAKYGLKRVQLHDDFFLFQFESKEVKKAPVWIKLHHIPIVAYLEVGLSLITTQLGKPIMLDSYTSSMCLSLWGKCTYARALIEVSAEKELMESLVIAIPVAANDMDEGFVEVKKKKHKNKVRPQQQIDDEEGKEDEMFNRFNEEAGGCFECIGIGLRMVLGVIRELVLLWARTIMMYNQRRSLWRSLTKHKVYVRDRPWCILGDFNAALFLEDSTASGSTTDIAMRDFRDCVKDIEVMDVQQIVEFNQAVLTEERFLKHKAKIQWLKEGDSNSAYFHKAVKSRVSRSRIDAVTNVKGVVFENNMLPDAFVSHYETFLGLAALEVKEVLFSIGDDKSPGPDGYTVAFFKDAWDVVANNVTNAICEFFRNGTLLKELNHTIIALISKVKSPTRVNDYRPISCCNLLFKCISKIIANRIKHSLKSLIRPNQSAFILGRTSTDNILLTQELMYNYHLDRGTPRFAFKVDIQKAYDTVDWDFLRVILHGFGFHDRMISWIMECVTTTSYSICVNGSLHGYFQGKRCLRQGDLLSPYLFTLVMEVLTLMLQRKVQELMIRDCNELIDRVQIRIQDWKNKTLSIAGRLQLIKSVLAREIFLWCHRNMGKGKSKVAWELLTLKESLWVKWIHEYKLNGRNFWDIPLCGNMSWGRRKILRLRPIIREFIWCKIRDGACTSLWFDRWCDLGAFASHISSRDMFRAGLNLKSKVKDVIHNGSWLWTHDLLVKYLFLSECHALIIDDNPDCLEWRNNQGITKTFSVTQVWSDIRTHDFKVDWMSRTLWALSVHCVMVLLIHMTIYFLTARLCMLFGIASSPPNIYDIIHDLLSIARRRTIKSVVAKLVAATAYFLWQERNWRLFNMGRRRHDQICDRIMSSVRLKILSCRLKKSKNGVRMARH</sequence>
<dbReference type="PANTHER" id="PTHR33116">
    <property type="entry name" value="REVERSE TRANSCRIPTASE ZINC-BINDING DOMAIN-CONTAINING PROTEIN-RELATED-RELATED"/>
    <property type="match status" value="1"/>
</dbReference>
<dbReference type="PROSITE" id="PS50878">
    <property type="entry name" value="RT_POL"/>
    <property type="match status" value="1"/>
</dbReference>
<dbReference type="AlphaFoldDB" id="A0A6L2J1Z2"/>